<gene>
    <name evidence="3" type="ORF">PMALA_036410</name>
</gene>
<protein>
    <recommendedName>
        <fullName evidence="5">Fam-l protein</fullName>
    </recommendedName>
</protein>
<dbReference type="Proteomes" id="UP000078597">
    <property type="component" value="Unassembled WGS sequence"/>
</dbReference>
<evidence type="ECO:0000256" key="1">
    <source>
        <dbReference type="SAM" id="MobiDB-lite"/>
    </source>
</evidence>
<organism evidence="3 4">
    <name type="scientific">Plasmodium malariae</name>
    <dbReference type="NCBI Taxonomy" id="5858"/>
    <lineage>
        <taxon>Eukaryota</taxon>
        <taxon>Sar</taxon>
        <taxon>Alveolata</taxon>
        <taxon>Apicomplexa</taxon>
        <taxon>Aconoidasida</taxon>
        <taxon>Haemosporida</taxon>
        <taxon>Plasmodiidae</taxon>
        <taxon>Plasmodium</taxon>
        <taxon>Plasmodium (Plasmodium)</taxon>
    </lineage>
</organism>
<reference evidence="4" key="1">
    <citation type="submission" date="2016-05" db="EMBL/GenBank/DDBJ databases">
        <authorList>
            <person name="Naeem Raeece"/>
        </authorList>
    </citation>
    <scope>NUCLEOTIDE SEQUENCE [LARGE SCALE GENOMIC DNA]</scope>
</reference>
<feature type="transmembrane region" description="Helical" evidence="2">
    <location>
        <begin position="206"/>
        <end position="229"/>
    </location>
</feature>
<sequence length="245" mass="29144">MYSFHRKLDTRVRRLLSKYKQDIYSNILGIKDDLPYNEENKKKSVYSNENDKKVRTKSTKGSSLNKAGNHKQDKNYNSCIFETKNYSRFEKKIFKELDYEDFLKKNRTISDKLYKKIILKKYGLRLFLPLLLFSLLSLSLILDLFAGYGLQNLLYEVLRISGAEQWMKCLGQNFSKLIGVSWFRFLEPFFTPAFGSHKKPSVYSNLFGTVIYFIPFIIMGVTIISWIIFYHKKVKKYEKIKFRKM</sequence>
<evidence type="ECO:0000256" key="2">
    <source>
        <dbReference type="SAM" id="Phobius"/>
    </source>
</evidence>
<feature type="transmembrane region" description="Helical" evidence="2">
    <location>
        <begin position="126"/>
        <end position="148"/>
    </location>
</feature>
<evidence type="ECO:0000313" key="3">
    <source>
        <dbReference type="EMBL" id="SBS92507.1"/>
    </source>
</evidence>
<keyword evidence="2" id="KW-0472">Membrane</keyword>
<keyword evidence="2" id="KW-0812">Transmembrane</keyword>
<dbReference type="Pfam" id="PF12420">
    <property type="entry name" value="DUF3671"/>
    <property type="match status" value="1"/>
</dbReference>
<dbReference type="AlphaFoldDB" id="A0A1A8WMG1"/>
<dbReference type="EMBL" id="FLQW01002147">
    <property type="protein sequence ID" value="SBS92507.1"/>
    <property type="molecule type" value="Genomic_DNA"/>
</dbReference>
<proteinExistence type="predicted"/>
<dbReference type="InterPro" id="IPR022139">
    <property type="entry name" value="Fam-L/Fam-M-like_plasmodium"/>
</dbReference>
<feature type="region of interest" description="Disordered" evidence="1">
    <location>
        <begin position="44"/>
        <end position="70"/>
    </location>
</feature>
<dbReference type="VEuPathDB" id="PlasmoDB:PmUG01_00041200"/>
<evidence type="ECO:0000313" key="4">
    <source>
        <dbReference type="Proteomes" id="UP000078597"/>
    </source>
</evidence>
<keyword evidence="2" id="KW-1133">Transmembrane helix</keyword>
<name>A0A1A8WMG1_PLAMA</name>
<evidence type="ECO:0008006" key="5">
    <source>
        <dbReference type="Google" id="ProtNLM"/>
    </source>
</evidence>
<accession>A0A1A8WMG1</accession>